<name>A0A2H0UL16_9BACT</name>
<gene>
    <name evidence="1" type="ORF">COU11_02630</name>
</gene>
<dbReference type="InterPro" id="IPR010662">
    <property type="entry name" value="RBBP9/YdeN"/>
</dbReference>
<dbReference type="InterPro" id="IPR029058">
    <property type="entry name" value="AB_hydrolase_fold"/>
</dbReference>
<dbReference type="GO" id="GO:0016787">
    <property type="term" value="F:hydrolase activity"/>
    <property type="evidence" value="ECO:0007669"/>
    <property type="project" value="InterPro"/>
</dbReference>
<dbReference type="Gene3D" id="3.40.50.1820">
    <property type="entry name" value="alpha/beta hydrolase"/>
    <property type="match status" value="1"/>
</dbReference>
<accession>A0A2H0UL16</accession>
<sequence length="201" mass="23259">MNKQQILVIGGGDTFDTYEQYLEFLRTFSIDPERLKPYVGWKLRLQEDLGDRYEVFAPKMPNVSNAKYEEWDIWISRVLPLLRDDLLVIGHSLGGVFLAKYLSEKTSPRKIRSAILLAAPAYDLEGEPLASFRLQPLLDNFQSQVEQIYLLHSRDDKVVPFAHLAEYKKLLPEAKVVEFAEYGHFNIEDFPELTSLITNIH</sequence>
<evidence type="ECO:0008006" key="3">
    <source>
        <dbReference type="Google" id="ProtNLM"/>
    </source>
</evidence>
<dbReference type="PANTHER" id="PTHR15394:SF3">
    <property type="entry name" value="SERINE HYDROLASE RBBP9"/>
    <property type="match status" value="1"/>
</dbReference>
<evidence type="ECO:0000313" key="1">
    <source>
        <dbReference type="EMBL" id="PIR87099.1"/>
    </source>
</evidence>
<dbReference type="Pfam" id="PF06821">
    <property type="entry name" value="Ser_hydrolase"/>
    <property type="match status" value="1"/>
</dbReference>
<dbReference type="EMBL" id="PFBD01000020">
    <property type="protein sequence ID" value="PIR87099.1"/>
    <property type="molecule type" value="Genomic_DNA"/>
</dbReference>
<dbReference type="AlphaFoldDB" id="A0A2H0UL16"/>
<reference evidence="2" key="1">
    <citation type="submission" date="2017-09" db="EMBL/GenBank/DDBJ databases">
        <title>Depth-based differentiation of microbial function through sediment-hosted aquifers and enrichment of novel symbionts in the deep terrestrial subsurface.</title>
        <authorList>
            <person name="Probst A.J."/>
            <person name="Ladd B."/>
            <person name="Jarett J.K."/>
            <person name="Geller-Mcgrath D.E."/>
            <person name="Sieber C.M.K."/>
            <person name="Emerson J.B."/>
            <person name="Anantharaman K."/>
            <person name="Thomas B.C."/>
            <person name="Malmstrom R."/>
            <person name="Stieglmeier M."/>
            <person name="Klingl A."/>
            <person name="Woyke T."/>
            <person name="Ryan C.M."/>
            <person name="Banfield J.F."/>
        </authorList>
    </citation>
    <scope>NUCLEOTIDE SEQUENCE [LARGE SCALE GENOMIC DNA]</scope>
</reference>
<dbReference type="Proteomes" id="UP000229526">
    <property type="component" value="Unassembled WGS sequence"/>
</dbReference>
<organism evidence="1 2">
    <name type="scientific">Candidatus Harrisonbacteria bacterium CG10_big_fil_rev_8_21_14_0_10_49_15</name>
    <dbReference type="NCBI Taxonomy" id="1974587"/>
    <lineage>
        <taxon>Bacteria</taxon>
        <taxon>Candidatus Harrisoniibacteriota</taxon>
    </lineage>
</organism>
<comment type="caution">
    <text evidence="1">The sequence shown here is derived from an EMBL/GenBank/DDBJ whole genome shotgun (WGS) entry which is preliminary data.</text>
</comment>
<evidence type="ECO:0000313" key="2">
    <source>
        <dbReference type="Proteomes" id="UP000229526"/>
    </source>
</evidence>
<protein>
    <recommendedName>
        <fullName evidence="3">Alpha/beta hydrolase</fullName>
    </recommendedName>
</protein>
<proteinExistence type="predicted"/>
<dbReference type="SUPFAM" id="SSF53474">
    <property type="entry name" value="alpha/beta-Hydrolases"/>
    <property type="match status" value="1"/>
</dbReference>
<dbReference type="PANTHER" id="PTHR15394">
    <property type="entry name" value="SERINE HYDROLASE RBBP9"/>
    <property type="match status" value="1"/>
</dbReference>